<dbReference type="CDD" id="cd23767">
    <property type="entry name" value="IQCD"/>
    <property type="match status" value="1"/>
</dbReference>
<evidence type="ECO:0000256" key="4">
    <source>
        <dbReference type="ARBA" id="ARBA00022679"/>
    </source>
</evidence>
<dbReference type="SMART" id="SM00119">
    <property type="entry name" value="HECTc"/>
    <property type="match status" value="1"/>
</dbReference>
<dbReference type="CDD" id="cd00078">
    <property type="entry name" value="HECTc"/>
    <property type="match status" value="1"/>
</dbReference>
<evidence type="ECO:0000256" key="2">
    <source>
        <dbReference type="ARBA" id="ARBA00004906"/>
    </source>
</evidence>
<keyword evidence="4" id="KW-0808">Transferase</keyword>
<sequence>MFSQGKPSSKNQFLEQTKAAREERALERKREKAASVIQAHVRGFVARQKLKNELRKSFDAVFQKIEEDEQPQLVPALEMNEVIQGFMFVLHQSDDKERFERLCRYIITSMDSNSLKYCYVAIALNKDYAVQWIQQLKKVLWQCCIFLNHLKPEVSRDTKSMMLYLHMLVTFTNTATWKILKEKSRESLKPAMNQLCNNVMGHLVTKGMYASLQKLLYKGLVRSKPTLKRAALLAVCNLSLRTLTAYQFSNNYMNLFLLHILSIPAFVYHLTNISPECVTFLMNHDILKKSLQLLSTEQNTRVIFNALEGSYALCLLANLINLANKDLESLSPNILDFVNVVTRLIESCQKYVVNKQSNLTHWHPILGWFAQTIDRGLHESLVYVKIQLQLLWSGSFVKMLFAGLFESLAATRSVEATPTTSQPSSPNRSTSTCSATPCSGLLKKAFERASSGRSNSVKYKRLGSPETTIVAMSCCLYETALATLRQMRLDILTGLCYQDIVLSNLWKFICSLGPGGGLKSFLDHLAITSKICTPELQILILFCDCATHLITILDDMEMYDQQKPFKLEELTAISAFLNQLVFKLVWNNLIDLKTNNSNYLLNSAHTLLMLLYKRDCRRPYTSPDHWLIKDIRVSNFMSDLEKGKKAAQVLMQRVPHIIPHKERVVLFRKNVAAEKNVLGLTESACASPQSTLITVHRSRIVEDGYQQLAILPPAALKGVIRVKFINEQGLDEAGIDQDGVFKEFLEETIKRVFNPSLNLFKVTSEQRLYPSPTSCIQENHLSLFEFVGKMLGKAVYEGIVVDVPFSSFFLTQVLGHQHSALYSSIDELPSLDPDLYRSLTYIKHYDGNIQDLDLTFSVDEDCMGQLVTHELIPGGKAVSVTNENKISYIHLMAHFRMHVQIHDQTAAFIRGFRSIVNPDWLTMFSTPELQRLISGDNSPVDLQDLRRHTKYFGGFHNNHRVINWLWDILEKDFSPEEHSLFLKFVTSCSKPPLLGFAHLEPPFSIRCVEVGDDQVC</sequence>
<dbReference type="PANTHER" id="PTHR45700:SF3">
    <property type="entry name" value="UBIQUITIN-PROTEIN LIGASE E3B"/>
    <property type="match status" value="1"/>
</dbReference>
<evidence type="ECO:0000256" key="1">
    <source>
        <dbReference type="ARBA" id="ARBA00000885"/>
    </source>
</evidence>
<dbReference type="SUPFAM" id="SSF56204">
    <property type="entry name" value="Hect, E3 ligase catalytic domain"/>
    <property type="match status" value="1"/>
</dbReference>
<dbReference type="EC" id="2.3.2.26" evidence="3"/>
<dbReference type="Proteomes" id="UP000694941">
    <property type="component" value="Unplaced"/>
</dbReference>
<dbReference type="Gene3D" id="1.20.5.190">
    <property type="match status" value="1"/>
</dbReference>
<feature type="domain" description="HECT" evidence="8">
    <location>
        <begin position="712"/>
        <end position="1004"/>
    </location>
</feature>
<feature type="region of interest" description="Disordered" evidence="7">
    <location>
        <begin position="416"/>
        <end position="435"/>
    </location>
</feature>
<evidence type="ECO:0000313" key="10">
    <source>
        <dbReference type="RefSeq" id="XP_022242609.1"/>
    </source>
</evidence>
<feature type="compositionally biased region" description="Polar residues" evidence="7">
    <location>
        <begin position="1"/>
        <end position="15"/>
    </location>
</feature>
<protein>
    <recommendedName>
        <fullName evidence="3">HECT-type E3 ubiquitin transferase</fullName>
        <ecNumber evidence="3">2.3.2.26</ecNumber>
    </recommendedName>
</protein>
<dbReference type="GeneID" id="106460234"/>
<evidence type="ECO:0000256" key="5">
    <source>
        <dbReference type="ARBA" id="ARBA00022786"/>
    </source>
</evidence>
<evidence type="ECO:0000256" key="6">
    <source>
        <dbReference type="PROSITE-ProRule" id="PRU00104"/>
    </source>
</evidence>
<dbReference type="SMART" id="SM00015">
    <property type="entry name" value="IQ"/>
    <property type="match status" value="1"/>
</dbReference>
<name>A0ABM1SG54_LIMPO</name>
<dbReference type="InterPro" id="IPR000048">
    <property type="entry name" value="IQ_motif_EF-hand-BS"/>
</dbReference>
<accession>A0ABM1SG54</accession>
<keyword evidence="9" id="KW-1185">Reference proteome</keyword>
<dbReference type="RefSeq" id="XP_022242609.1">
    <property type="nucleotide sequence ID" value="XM_022386901.1"/>
</dbReference>
<comment type="catalytic activity">
    <reaction evidence="1">
        <text>S-ubiquitinyl-[E2 ubiquitin-conjugating enzyme]-L-cysteine + [acceptor protein]-L-lysine = [E2 ubiquitin-conjugating enzyme]-L-cysteine + N(6)-ubiquitinyl-[acceptor protein]-L-lysine.</text>
        <dbReference type="EC" id="2.3.2.26"/>
    </reaction>
</comment>
<dbReference type="InterPro" id="IPR044611">
    <property type="entry name" value="E3A/B/C-like"/>
</dbReference>
<gene>
    <name evidence="10" type="primary">LOC106460234</name>
</gene>
<dbReference type="InterPro" id="IPR000569">
    <property type="entry name" value="HECT_dom"/>
</dbReference>
<evidence type="ECO:0000256" key="7">
    <source>
        <dbReference type="SAM" id="MobiDB-lite"/>
    </source>
</evidence>
<evidence type="ECO:0000259" key="8">
    <source>
        <dbReference type="PROSITE" id="PS50237"/>
    </source>
</evidence>
<comment type="caution">
    <text evidence="6">Lacks conserved residue(s) required for the propagation of feature annotation.</text>
</comment>
<dbReference type="PROSITE" id="PS50096">
    <property type="entry name" value="IQ"/>
    <property type="match status" value="1"/>
</dbReference>
<dbReference type="Pfam" id="PF00632">
    <property type="entry name" value="HECT"/>
    <property type="match status" value="1"/>
</dbReference>
<evidence type="ECO:0000313" key="9">
    <source>
        <dbReference type="Proteomes" id="UP000694941"/>
    </source>
</evidence>
<keyword evidence="5 6" id="KW-0833">Ubl conjugation pathway</keyword>
<reference evidence="10" key="1">
    <citation type="submission" date="2025-08" db="UniProtKB">
        <authorList>
            <consortium name="RefSeq"/>
        </authorList>
    </citation>
    <scope>IDENTIFICATION</scope>
    <source>
        <tissue evidence="10">Muscle</tissue>
    </source>
</reference>
<dbReference type="Gene3D" id="3.90.1750.10">
    <property type="entry name" value="Hect, E3 ligase catalytic domains"/>
    <property type="match status" value="1"/>
</dbReference>
<dbReference type="Gene3D" id="3.30.2410.10">
    <property type="entry name" value="Hect, E3 ligase catalytic domain"/>
    <property type="match status" value="1"/>
</dbReference>
<feature type="region of interest" description="Disordered" evidence="7">
    <location>
        <begin position="1"/>
        <end position="21"/>
    </location>
</feature>
<comment type="pathway">
    <text evidence="2">Protein modification; protein ubiquitination.</text>
</comment>
<dbReference type="PANTHER" id="PTHR45700">
    <property type="entry name" value="UBIQUITIN-PROTEIN LIGASE E3C"/>
    <property type="match status" value="1"/>
</dbReference>
<dbReference type="InterPro" id="IPR035983">
    <property type="entry name" value="Hect_E3_ubiquitin_ligase"/>
</dbReference>
<dbReference type="Gene3D" id="3.30.2160.10">
    <property type="entry name" value="Hect, E3 ligase catalytic domain"/>
    <property type="match status" value="1"/>
</dbReference>
<dbReference type="PROSITE" id="PS50237">
    <property type="entry name" value="HECT"/>
    <property type="match status" value="1"/>
</dbReference>
<dbReference type="Pfam" id="PF00612">
    <property type="entry name" value="IQ"/>
    <property type="match status" value="1"/>
</dbReference>
<evidence type="ECO:0000256" key="3">
    <source>
        <dbReference type="ARBA" id="ARBA00012485"/>
    </source>
</evidence>
<organism evidence="9 10">
    <name type="scientific">Limulus polyphemus</name>
    <name type="common">Atlantic horseshoe crab</name>
    <dbReference type="NCBI Taxonomy" id="6850"/>
    <lineage>
        <taxon>Eukaryota</taxon>
        <taxon>Metazoa</taxon>
        <taxon>Ecdysozoa</taxon>
        <taxon>Arthropoda</taxon>
        <taxon>Chelicerata</taxon>
        <taxon>Merostomata</taxon>
        <taxon>Xiphosura</taxon>
        <taxon>Limulidae</taxon>
        <taxon>Limulus</taxon>
    </lineage>
</organism>
<proteinExistence type="predicted"/>